<reference evidence="2 3" key="1">
    <citation type="submission" date="2018-10" db="EMBL/GenBank/DDBJ databases">
        <title>Histidinibacterium lentulum gen. nov., sp. nov., a marine bacterium from the culture broth of Picochlorum sp. 122.</title>
        <authorList>
            <person name="Wang G."/>
        </authorList>
    </citation>
    <scope>NUCLEOTIDE SEQUENCE [LARGE SCALE GENOMIC DNA]</scope>
    <source>
        <strain evidence="2 3">B17</strain>
    </source>
</reference>
<dbReference type="GO" id="GO:0015979">
    <property type="term" value="P:photosynthesis"/>
    <property type="evidence" value="ECO:0007669"/>
    <property type="project" value="InterPro"/>
</dbReference>
<dbReference type="PANTHER" id="PTHR35090:SF1">
    <property type="entry name" value="SLR0144 PROTEIN"/>
    <property type="match status" value="1"/>
</dbReference>
<sequence length="200" mass="21095">MSRWKASEVTAGLIGPNALLQLGPVLVAEGGTALRDEIFALGGAGMPPAEGMMPEAPAARVHQALRARLPHEAPRLARAAGEGVGRYILAHRIPRAAQVVLKALPPPLAARMLSRAIARHAWTFAGSGVFSAAGPWTFEIGDNPIVRGEVSDVPLCHWHAAVFETLYRALVARDVLCRETACCAQGAPACRFEIARGGQG</sequence>
<proteinExistence type="predicted"/>
<dbReference type="PANTHER" id="PTHR35090">
    <property type="entry name" value="DNA-DIRECTED RNA POLYMERASE SUBUNIT I"/>
    <property type="match status" value="1"/>
</dbReference>
<name>A0A3N2QV13_9RHOB</name>
<evidence type="ECO:0000313" key="2">
    <source>
        <dbReference type="EMBL" id="ROT99010.1"/>
    </source>
</evidence>
<keyword evidence="3" id="KW-1185">Reference proteome</keyword>
<dbReference type="Pfam" id="PF02830">
    <property type="entry name" value="V4R"/>
    <property type="match status" value="1"/>
</dbReference>
<dbReference type="InterPro" id="IPR024096">
    <property type="entry name" value="NO_sig/Golgi_transp_ligand-bd"/>
</dbReference>
<evidence type="ECO:0000259" key="1">
    <source>
        <dbReference type="SMART" id="SM00989"/>
    </source>
</evidence>
<gene>
    <name evidence="2" type="primary">bchJ</name>
    <name evidence="2" type="ORF">EAT49_15395</name>
</gene>
<organism evidence="2 3">
    <name type="scientific">Histidinibacterium lentulum</name>
    <dbReference type="NCBI Taxonomy" id="2480588"/>
    <lineage>
        <taxon>Bacteria</taxon>
        <taxon>Pseudomonadati</taxon>
        <taxon>Pseudomonadota</taxon>
        <taxon>Alphaproteobacteria</taxon>
        <taxon>Rhodobacterales</taxon>
        <taxon>Paracoccaceae</taxon>
        <taxon>Histidinibacterium</taxon>
    </lineage>
</organism>
<protein>
    <submittedName>
        <fullName evidence="2">Bacteriochlorophyll 4-vinyl reductase</fullName>
    </submittedName>
</protein>
<dbReference type="AlphaFoldDB" id="A0A3N2QV13"/>
<dbReference type="Gene3D" id="3.30.1380.20">
    <property type="entry name" value="Trafficking protein particle complex subunit 3"/>
    <property type="match status" value="1"/>
</dbReference>
<accession>A0A3N2QV13</accession>
<evidence type="ECO:0000313" key="3">
    <source>
        <dbReference type="Proteomes" id="UP000268016"/>
    </source>
</evidence>
<dbReference type="SMART" id="SM00989">
    <property type="entry name" value="V4R"/>
    <property type="match status" value="1"/>
</dbReference>
<comment type="caution">
    <text evidence="2">The sequence shown here is derived from an EMBL/GenBank/DDBJ whole genome shotgun (WGS) entry which is preliminary data.</text>
</comment>
<dbReference type="SUPFAM" id="SSF111126">
    <property type="entry name" value="Ligand-binding domain in the NO signalling and Golgi transport"/>
    <property type="match status" value="1"/>
</dbReference>
<dbReference type="OrthoDB" id="2080515at2"/>
<dbReference type="EMBL" id="RDRB01000008">
    <property type="protein sequence ID" value="ROT99010.1"/>
    <property type="molecule type" value="Genomic_DNA"/>
</dbReference>
<dbReference type="Proteomes" id="UP000268016">
    <property type="component" value="Unassembled WGS sequence"/>
</dbReference>
<dbReference type="InterPro" id="IPR004096">
    <property type="entry name" value="V4R"/>
</dbReference>
<dbReference type="GO" id="GO:0030494">
    <property type="term" value="P:bacteriochlorophyll biosynthetic process"/>
    <property type="evidence" value="ECO:0007669"/>
    <property type="project" value="InterPro"/>
</dbReference>
<feature type="domain" description="4-vinyl reductase 4VR" evidence="1">
    <location>
        <begin position="135"/>
        <end position="196"/>
    </location>
</feature>
<dbReference type="InterPro" id="IPR010249">
    <property type="entry name" value="BchJ"/>
</dbReference>
<dbReference type="NCBIfam" id="TIGR02019">
    <property type="entry name" value="BchJ"/>
    <property type="match status" value="1"/>
</dbReference>